<accession>A0ABV1SCD4</accession>
<name>A0ABV1SCD4_9RHOB</name>
<keyword evidence="2" id="KW-1185">Reference proteome</keyword>
<dbReference type="RefSeq" id="WP_350934099.1">
    <property type="nucleotide sequence ID" value="NZ_JAYWLC010000001.1"/>
</dbReference>
<evidence type="ECO:0000313" key="1">
    <source>
        <dbReference type="EMBL" id="MER5170271.1"/>
    </source>
</evidence>
<proteinExistence type="predicted"/>
<sequence>MAITRILSSVVLPTAALTLALVMIHDQSASAVGVLPAHSRLTASPRPLERPFWSVIRRDISAPVLHQVSNLHDTPIILPRETVQSPAEIQPVALRVDGGIWTR</sequence>
<gene>
    <name evidence="1" type="ORF">VSX56_00665</name>
</gene>
<dbReference type="EMBL" id="JAYWLC010000001">
    <property type="protein sequence ID" value="MER5170271.1"/>
    <property type="molecule type" value="Genomic_DNA"/>
</dbReference>
<protein>
    <recommendedName>
        <fullName evidence="3">Secreted protein</fullName>
    </recommendedName>
</protein>
<comment type="caution">
    <text evidence="1">The sequence shown here is derived from an EMBL/GenBank/DDBJ whole genome shotgun (WGS) entry which is preliminary data.</text>
</comment>
<reference evidence="1 2" key="1">
    <citation type="submission" date="2024-06" db="EMBL/GenBank/DDBJ databases">
        <title>Thioclava kandeliae sp. nov. from a rhizosphere soil sample of Kandelia candel in a mangrove.</title>
        <authorList>
            <person name="Mu T."/>
        </authorList>
    </citation>
    <scope>NUCLEOTIDE SEQUENCE [LARGE SCALE GENOMIC DNA]</scope>
    <source>
        <strain evidence="1 2">CPCC 100088</strain>
    </source>
</reference>
<evidence type="ECO:0008006" key="3">
    <source>
        <dbReference type="Google" id="ProtNLM"/>
    </source>
</evidence>
<evidence type="ECO:0000313" key="2">
    <source>
        <dbReference type="Proteomes" id="UP001438953"/>
    </source>
</evidence>
<organism evidence="1 2">
    <name type="scientific">Thioclava kandeliae</name>
    <dbReference type="NCBI Taxonomy" id="3070818"/>
    <lineage>
        <taxon>Bacteria</taxon>
        <taxon>Pseudomonadati</taxon>
        <taxon>Pseudomonadota</taxon>
        <taxon>Alphaproteobacteria</taxon>
        <taxon>Rhodobacterales</taxon>
        <taxon>Paracoccaceae</taxon>
        <taxon>Thioclava</taxon>
    </lineage>
</organism>
<dbReference type="Proteomes" id="UP001438953">
    <property type="component" value="Unassembled WGS sequence"/>
</dbReference>